<reference evidence="4 5" key="1">
    <citation type="submission" date="2019-01" db="EMBL/GenBank/DDBJ databases">
        <title>Egibacter rhizosphaerae EGI 80759T.</title>
        <authorList>
            <person name="Chen D.-D."/>
            <person name="Tian Y."/>
            <person name="Jiao J.-Y."/>
            <person name="Zhang X.-T."/>
            <person name="Zhang Y.-G."/>
            <person name="Zhang Y."/>
            <person name="Xiao M."/>
            <person name="Shu W.-S."/>
            <person name="Li W.-J."/>
        </authorList>
    </citation>
    <scope>NUCLEOTIDE SEQUENCE [LARGE SCALE GENOMIC DNA]</scope>
    <source>
        <strain evidence="4 5">EGI 80759</strain>
    </source>
</reference>
<evidence type="ECO:0000256" key="1">
    <source>
        <dbReference type="ARBA" id="ARBA00004948"/>
    </source>
</evidence>
<dbReference type="OrthoDB" id="34166at2"/>
<protein>
    <recommendedName>
        <fullName evidence="2">Aminopyrimidine aminohydrolase</fullName>
        <ecNumber evidence="2">3.5.99.2</ecNumber>
    </recommendedName>
</protein>
<dbReference type="GO" id="GO:0005829">
    <property type="term" value="C:cytosol"/>
    <property type="evidence" value="ECO:0007669"/>
    <property type="project" value="TreeGrafter"/>
</dbReference>
<accession>A0A411YC32</accession>
<dbReference type="KEGG" id="erz:ER308_03830"/>
<dbReference type="UniPathway" id="UPA00060"/>
<comment type="catalytic activity">
    <reaction evidence="2">
        <text>4-amino-5-aminomethyl-2-methylpyrimidine + H2O = 4-amino-5-hydroxymethyl-2-methylpyrimidine + NH4(+)</text>
        <dbReference type="Rhea" id="RHEA:31799"/>
        <dbReference type="ChEBI" id="CHEBI:15377"/>
        <dbReference type="ChEBI" id="CHEBI:16892"/>
        <dbReference type="ChEBI" id="CHEBI:28938"/>
        <dbReference type="ChEBI" id="CHEBI:63416"/>
        <dbReference type="EC" id="3.5.99.2"/>
    </reaction>
</comment>
<comment type="function">
    <text evidence="2">Catalyzes an amino-pyrimidine hydrolysis reaction at the C5' of the pyrimidine moiety of thiamine compounds, a reaction that is part of a thiamine salvage pathway.</text>
</comment>
<dbReference type="GO" id="GO:0009229">
    <property type="term" value="P:thiamine diphosphate biosynthetic process"/>
    <property type="evidence" value="ECO:0007669"/>
    <property type="project" value="UniProtKB-UniPathway"/>
</dbReference>
<dbReference type="RefSeq" id="WP_131153761.1">
    <property type="nucleotide sequence ID" value="NZ_CP036402.1"/>
</dbReference>
<evidence type="ECO:0000256" key="2">
    <source>
        <dbReference type="RuleBase" id="RU363093"/>
    </source>
</evidence>
<dbReference type="GO" id="GO:0050334">
    <property type="term" value="F:thiaminase activity"/>
    <property type="evidence" value="ECO:0007669"/>
    <property type="project" value="UniProtKB-EC"/>
</dbReference>
<dbReference type="Gene3D" id="1.20.910.10">
    <property type="entry name" value="Heme oxygenase-like"/>
    <property type="match status" value="1"/>
</dbReference>
<name>A0A411YC32_9ACTN</name>
<evidence type="ECO:0000259" key="3">
    <source>
        <dbReference type="Pfam" id="PF03070"/>
    </source>
</evidence>
<organism evidence="4 5">
    <name type="scientific">Egibacter rhizosphaerae</name>
    <dbReference type="NCBI Taxonomy" id="1670831"/>
    <lineage>
        <taxon>Bacteria</taxon>
        <taxon>Bacillati</taxon>
        <taxon>Actinomycetota</taxon>
        <taxon>Nitriliruptoria</taxon>
        <taxon>Egibacterales</taxon>
        <taxon>Egibacteraceae</taxon>
        <taxon>Egibacter</taxon>
    </lineage>
</organism>
<comment type="catalytic activity">
    <reaction evidence="2">
        <text>thiamine + H2O = 5-(2-hydroxyethyl)-4-methylthiazole + 4-amino-5-hydroxymethyl-2-methylpyrimidine + H(+)</text>
        <dbReference type="Rhea" id="RHEA:17509"/>
        <dbReference type="ChEBI" id="CHEBI:15377"/>
        <dbReference type="ChEBI" id="CHEBI:15378"/>
        <dbReference type="ChEBI" id="CHEBI:16892"/>
        <dbReference type="ChEBI" id="CHEBI:17957"/>
        <dbReference type="ChEBI" id="CHEBI:18385"/>
        <dbReference type="EC" id="3.5.99.2"/>
    </reaction>
</comment>
<comment type="pathway">
    <text evidence="1 2">Cofactor biosynthesis; thiamine diphosphate biosynthesis.</text>
</comment>
<gene>
    <name evidence="4" type="primary">tenA</name>
    <name evidence="4" type="ORF">ER308_03830</name>
</gene>
<dbReference type="Pfam" id="PF03070">
    <property type="entry name" value="TENA_THI-4"/>
    <property type="match status" value="1"/>
</dbReference>
<evidence type="ECO:0000313" key="4">
    <source>
        <dbReference type="EMBL" id="QBI18764.1"/>
    </source>
</evidence>
<dbReference type="Proteomes" id="UP000291469">
    <property type="component" value="Chromosome"/>
</dbReference>
<proteinExistence type="inferred from homology"/>
<dbReference type="InterPro" id="IPR016084">
    <property type="entry name" value="Haem_Oase-like_multi-hlx"/>
</dbReference>
<dbReference type="GO" id="GO:0009228">
    <property type="term" value="P:thiamine biosynthetic process"/>
    <property type="evidence" value="ECO:0007669"/>
    <property type="project" value="UniProtKB-KW"/>
</dbReference>
<dbReference type="InterPro" id="IPR050967">
    <property type="entry name" value="Thiamine_Salvage_TenA"/>
</dbReference>
<feature type="domain" description="Thiaminase-2/PQQC" evidence="3">
    <location>
        <begin position="11"/>
        <end position="214"/>
    </location>
</feature>
<keyword evidence="2" id="KW-0378">Hydrolase</keyword>
<dbReference type="EMBL" id="CP036402">
    <property type="protein sequence ID" value="QBI18764.1"/>
    <property type="molecule type" value="Genomic_DNA"/>
</dbReference>
<dbReference type="PANTHER" id="PTHR43198">
    <property type="entry name" value="BIFUNCTIONAL TH2 PROTEIN"/>
    <property type="match status" value="1"/>
</dbReference>
<dbReference type="NCBIfam" id="TIGR04306">
    <property type="entry name" value="salvage_TenA"/>
    <property type="match status" value="1"/>
</dbReference>
<dbReference type="InterPro" id="IPR027574">
    <property type="entry name" value="Thiaminase_II"/>
</dbReference>
<keyword evidence="5" id="KW-1185">Reference proteome</keyword>
<dbReference type="EC" id="3.5.99.2" evidence="2"/>
<comment type="similarity">
    <text evidence="2">Belongs to the TenA family.</text>
</comment>
<dbReference type="SUPFAM" id="SSF48613">
    <property type="entry name" value="Heme oxygenase-like"/>
    <property type="match status" value="1"/>
</dbReference>
<evidence type="ECO:0000313" key="5">
    <source>
        <dbReference type="Proteomes" id="UP000291469"/>
    </source>
</evidence>
<dbReference type="CDD" id="cd19360">
    <property type="entry name" value="TenA_C_SaTenA-like"/>
    <property type="match status" value="1"/>
</dbReference>
<dbReference type="PANTHER" id="PTHR43198:SF2">
    <property type="entry name" value="SI:CH1073-67J19.1-RELATED"/>
    <property type="match status" value="1"/>
</dbReference>
<dbReference type="InterPro" id="IPR004305">
    <property type="entry name" value="Thiaminase-2/PQQC"/>
</dbReference>
<sequence>MSFSADLGAKHKDLFESFWAHPFLRGLHDGTLPRECVIHYVGQDHQYLNAFIRCYGLGVARSPDRRWMAWFNEQIRFLLEDEQHPHHVMCEAVGISYDDVRQEDLVPSAQAYVNHMELCARDSLPVLMAGLLPCPWTYIWACTRAMSEDPPANDNPFHGWWAFYATDEVQNLLAEFQRGVDELAERASPSERDRMARAFERSCHHEVRFWEMAWSLESWTPPRGKTMIGTAH</sequence>
<dbReference type="AlphaFoldDB" id="A0A411YC32"/>
<keyword evidence="2" id="KW-0784">Thiamine biosynthesis</keyword>